<evidence type="ECO:0000256" key="9">
    <source>
        <dbReference type="ARBA" id="ARBA00025262"/>
    </source>
</evidence>
<proteinExistence type="inferred from homology"/>
<keyword evidence="7" id="KW-0804">Transcription</keyword>
<dbReference type="InParanoid" id="H3BBB0"/>
<dbReference type="RefSeq" id="XP_005993816.1">
    <property type="nucleotide sequence ID" value="XM_005993754.1"/>
</dbReference>
<dbReference type="EMBL" id="AFYH01051086">
    <property type="status" value="NOT_ANNOTATED_CDS"/>
    <property type="molecule type" value="Genomic_DNA"/>
</dbReference>
<dbReference type="Pfam" id="PF12836">
    <property type="entry name" value="HHH_3"/>
    <property type="match status" value="1"/>
</dbReference>
<dbReference type="OrthoDB" id="5949570at2759"/>
<sequence length="362" mass="41794">MLVGELGRFLFKGRPMFSMIPLISRPALQTRFFSCTCFQRNTTFKRLLPLSSSVSKQSINDTENKLDGCYSSEQRSFILRVLNTASESELATVKLLRGRKSANIIEYRNKHGPLQDLQSLLKIPLFKYKTTVKVCDSILNPSERKEKKINVTKFIKPDVEREKLKNIKSIVSIVFGTRKIAWVHMDRNLMVLDWQQEESHRFMKGYYQPSVYFEEISSVVSQIPEADFFILEKPGISIQNTNLFPVTLHLRTVEAMLYALLDGKFMQDGQHKALSMVRTAVGKHFELMVGDSRTSGIEVVRQFMLDSVTQQQARVSFPRDIVLRYRNMFELGVREREEEMCDALLQAVAFYELAVFNEALSE</sequence>
<dbReference type="GO" id="GO:0042645">
    <property type="term" value="C:mitochondrial nucleoid"/>
    <property type="evidence" value="ECO:0007669"/>
    <property type="project" value="UniProtKB-SubCell"/>
</dbReference>
<evidence type="ECO:0000256" key="5">
    <source>
        <dbReference type="ARBA" id="ARBA00023015"/>
    </source>
</evidence>
<reference evidence="11" key="1">
    <citation type="submission" date="2011-08" db="EMBL/GenBank/DDBJ databases">
        <title>The draft genome of Latimeria chalumnae.</title>
        <authorList>
            <person name="Di Palma F."/>
            <person name="Alfoldi J."/>
            <person name="Johnson J."/>
            <person name="Berlin A."/>
            <person name="Gnerre S."/>
            <person name="Jaffe D."/>
            <person name="MacCallum I."/>
            <person name="Young S."/>
            <person name="Walker B.J."/>
            <person name="Lander E."/>
            <person name="Lindblad-Toh K."/>
        </authorList>
    </citation>
    <scope>NUCLEOTIDE SEQUENCE [LARGE SCALE GENOMIC DNA]</scope>
    <source>
        <strain evidence="11">Wild caught</strain>
    </source>
</reference>
<dbReference type="GO" id="GO:0003676">
    <property type="term" value="F:nucleic acid binding"/>
    <property type="evidence" value="ECO:0007669"/>
    <property type="project" value="InterPro"/>
</dbReference>
<keyword evidence="8" id="KW-1135">Mitochondrion nucleoid</keyword>
<organism evidence="10 11">
    <name type="scientific">Latimeria chalumnae</name>
    <name type="common">Coelacanth</name>
    <dbReference type="NCBI Taxonomy" id="7897"/>
    <lineage>
        <taxon>Eukaryota</taxon>
        <taxon>Metazoa</taxon>
        <taxon>Chordata</taxon>
        <taxon>Craniata</taxon>
        <taxon>Vertebrata</taxon>
        <taxon>Euteleostomi</taxon>
        <taxon>Coelacanthiformes</taxon>
        <taxon>Coelacanthidae</taxon>
        <taxon>Latimeria</taxon>
    </lineage>
</organism>
<reference evidence="10" key="2">
    <citation type="submission" date="2025-08" db="UniProtKB">
        <authorList>
            <consortium name="Ensembl"/>
        </authorList>
    </citation>
    <scope>IDENTIFICATION</scope>
</reference>
<evidence type="ECO:0000256" key="8">
    <source>
        <dbReference type="ARBA" id="ARBA00023271"/>
    </source>
</evidence>
<gene>
    <name evidence="10" type="primary">TEFM</name>
</gene>
<evidence type="ECO:0000256" key="4">
    <source>
        <dbReference type="ARBA" id="ARBA00022946"/>
    </source>
</evidence>
<dbReference type="PANTHER" id="PTHR21053:SF2">
    <property type="entry name" value="TRANSCRIPTION ELONGATION FACTOR, MITOCHONDRIAL"/>
    <property type="match status" value="1"/>
</dbReference>
<dbReference type="HOGENOM" id="CLU_066790_0_0_1"/>
<dbReference type="Ensembl" id="ENSLACT00000019314.1">
    <property type="protein sequence ID" value="ENSLACP00000019181.1"/>
    <property type="gene ID" value="ENSLACG00000016874.1"/>
</dbReference>
<dbReference type="KEGG" id="lcm:102359682"/>
<dbReference type="Bgee" id="ENSLACG00000016874">
    <property type="expression patterns" value="Expressed in muscle tissue and 4 other cell types or tissues"/>
</dbReference>
<dbReference type="GO" id="GO:0006392">
    <property type="term" value="P:transcription elongation by mitochondrial RNA polymerase"/>
    <property type="evidence" value="ECO:0007669"/>
    <property type="project" value="InterPro"/>
</dbReference>
<dbReference type="eggNOG" id="ENOG502QPVB">
    <property type="taxonomic scope" value="Eukaryota"/>
</dbReference>
<dbReference type="SUPFAM" id="SSF47781">
    <property type="entry name" value="RuvA domain 2-like"/>
    <property type="match status" value="1"/>
</dbReference>
<keyword evidence="5" id="KW-0805">Transcription regulation</keyword>
<keyword evidence="6" id="KW-0496">Mitochondrion</keyword>
<evidence type="ECO:0000256" key="6">
    <source>
        <dbReference type="ARBA" id="ARBA00023128"/>
    </source>
</evidence>
<dbReference type="InterPro" id="IPR036397">
    <property type="entry name" value="RNaseH_sf"/>
</dbReference>
<dbReference type="STRING" id="7897.ENSLACP00000019181"/>
<keyword evidence="11" id="KW-1185">Reference proteome</keyword>
<reference evidence="10" key="3">
    <citation type="submission" date="2025-09" db="UniProtKB">
        <authorList>
            <consortium name="Ensembl"/>
        </authorList>
    </citation>
    <scope>IDENTIFICATION</scope>
</reference>
<dbReference type="GO" id="GO:0030337">
    <property type="term" value="F:DNA polymerase processivity factor activity"/>
    <property type="evidence" value="ECO:0007669"/>
    <property type="project" value="TreeGrafter"/>
</dbReference>
<dbReference type="AlphaFoldDB" id="H3BBB0"/>
<dbReference type="Gene3D" id="3.30.420.10">
    <property type="entry name" value="Ribonuclease H-like superfamily/Ribonuclease H"/>
    <property type="match status" value="1"/>
</dbReference>
<dbReference type="CTD" id="79736"/>
<dbReference type="Proteomes" id="UP000008672">
    <property type="component" value="Unassembled WGS sequence"/>
</dbReference>
<name>H3BBB0_LATCH</name>
<keyword evidence="4" id="KW-0809">Transit peptide</keyword>
<comment type="subcellular location">
    <subcellularLocation>
        <location evidence="1">Mitochondrion matrix</location>
        <location evidence="1">Mitochondrion nucleoid</location>
    </subcellularLocation>
</comment>
<evidence type="ECO:0000256" key="7">
    <source>
        <dbReference type="ARBA" id="ARBA00023163"/>
    </source>
</evidence>
<evidence type="ECO:0000256" key="1">
    <source>
        <dbReference type="ARBA" id="ARBA00004436"/>
    </source>
</evidence>
<comment type="function">
    <text evidence="9">Transcription elongation factor which increases mitochondrial RNA polymerase processivity. Regulates transcription of the mitochondrial genome, including genes important for the oxidative phosphorylation machinery.</text>
</comment>
<dbReference type="FunCoup" id="H3BBB0">
    <property type="interactions" value="643"/>
</dbReference>
<evidence type="ECO:0000256" key="2">
    <source>
        <dbReference type="ARBA" id="ARBA00009086"/>
    </source>
</evidence>
<dbReference type="InterPro" id="IPR010994">
    <property type="entry name" value="RuvA_2-like"/>
</dbReference>
<dbReference type="PANTHER" id="PTHR21053">
    <property type="entry name" value="TRANSCRIPTION ELONGATION FACTOR, MITOCHONDRIAL"/>
    <property type="match status" value="1"/>
</dbReference>
<protein>
    <recommendedName>
        <fullName evidence="3">Transcription elongation factor, mitochondrial</fullName>
    </recommendedName>
</protein>
<dbReference type="InterPro" id="IPR039150">
    <property type="entry name" value="TEFM"/>
</dbReference>
<evidence type="ECO:0000256" key="3">
    <source>
        <dbReference type="ARBA" id="ARBA00017000"/>
    </source>
</evidence>
<accession>H3BBB0</accession>
<dbReference type="GeneTree" id="ENSGT00390000010581"/>
<dbReference type="GeneID" id="102359682"/>
<evidence type="ECO:0000313" key="10">
    <source>
        <dbReference type="Ensembl" id="ENSLACP00000019181.1"/>
    </source>
</evidence>
<comment type="similarity">
    <text evidence="2">Belongs to the TEFM family.</text>
</comment>
<evidence type="ECO:0000313" key="11">
    <source>
        <dbReference type="Proteomes" id="UP000008672"/>
    </source>
</evidence>
<dbReference type="OMA" id="ESPQMAQ"/>